<dbReference type="PANTHER" id="PTHR38731:SF3">
    <property type="entry name" value="BLL6125 PROTEIN"/>
    <property type="match status" value="1"/>
</dbReference>
<evidence type="ECO:0000313" key="4">
    <source>
        <dbReference type="Proteomes" id="UP000650424"/>
    </source>
</evidence>
<dbReference type="Proteomes" id="UP000650424">
    <property type="component" value="Unassembled WGS sequence"/>
</dbReference>
<feature type="chain" id="PRO_5046344279" description="FecR family protein" evidence="2">
    <location>
        <begin position="30"/>
        <end position="766"/>
    </location>
</feature>
<name>A0ABR6ZY36_9BURK</name>
<feature type="compositionally biased region" description="Low complexity" evidence="1">
    <location>
        <begin position="568"/>
        <end position="599"/>
    </location>
</feature>
<dbReference type="RefSeq" id="WP_186950239.1">
    <property type="nucleotide sequence ID" value="NZ_JACOGF010000017.1"/>
</dbReference>
<evidence type="ECO:0000313" key="3">
    <source>
        <dbReference type="EMBL" id="MBC3920579.1"/>
    </source>
</evidence>
<dbReference type="EMBL" id="JACOGF010000017">
    <property type="protein sequence ID" value="MBC3920579.1"/>
    <property type="molecule type" value="Genomic_DNA"/>
</dbReference>
<feature type="compositionally biased region" description="Polar residues" evidence="1">
    <location>
        <begin position="629"/>
        <end position="643"/>
    </location>
</feature>
<feature type="compositionally biased region" description="Basic and acidic residues" evidence="1">
    <location>
        <begin position="674"/>
        <end position="697"/>
    </location>
</feature>
<feature type="compositionally biased region" description="Basic and acidic residues" evidence="1">
    <location>
        <begin position="744"/>
        <end position="766"/>
    </location>
</feature>
<evidence type="ECO:0008006" key="5">
    <source>
        <dbReference type="Google" id="ProtNLM"/>
    </source>
</evidence>
<evidence type="ECO:0000256" key="1">
    <source>
        <dbReference type="SAM" id="MobiDB-lite"/>
    </source>
</evidence>
<feature type="compositionally biased region" description="Low complexity" evidence="1">
    <location>
        <begin position="498"/>
        <end position="515"/>
    </location>
</feature>
<feature type="compositionally biased region" description="Low complexity" evidence="1">
    <location>
        <begin position="473"/>
        <end position="482"/>
    </location>
</feature>
<dbReference type="InterPro" id="IPR046535">
    <property type="entry name" value="DUF6600"/>
</dbReference>
<feature type="region of interest" description="Disordered" evidence="1">
    <location>
        <begin position="461"/>
        <end position="549"/>
    </location>
</feature>
<feature type="signal peptide" evidence="2">
    <location>
        <begin position="1"/>
        <end position="29"/>
    </location>
</feature>
<sequence>MSANLRSTPVLSIAALLIATLFIQAPARAQDEPPGRVARVSYSYGNISFADAGTDNWSTLIANRPIAGGDSLMVAPSGRAELHVGANAVRLQEGSRISFTTLNDENTQIDLKQGSIILRVRTLAGRENFDVSTPNLVFSVQEPGEYRITINYDNSTSILIRSGTGIALGDRDTITLRAGEQTRFSGSNLQHTQIGAAPPPDTFDMWAADRDRAEENVTTARYVSREVIGYEQLDDYGAWETTVEYGAVWYPRQVTTTWAPYRDGKWVWVAPWGWTWVDRAPWGFAPYHYGRWAFVGARWAWVPGPYHAHQRPVYAPALVAFVGNSNIGINPSNGHRNIPGVAWFPLGPGEAYRPGYTHNSNYIQRLNQNVVINNTVINNNRGVYVNQNIRNAVTVVPTQTFVRGEHVLPASTTRVIVENQRTPVVTEAPGLVPGNNNRFGEARPQNVQNVDQFRQRILKSAQSRDEPQGVPVNNFNNRQQNNAGPVQNAAPVGASSLNPGAGINAPGNGNANIGPSYNRPQDNANNRPYGNGVSNNGNNRPQGNLTPVQTAPANTATVVQPASINAPVNNVPAANQRPADNNGGVRQYGNGGQNNYSGRPQNNVTVPQNAAPVINNPPVSSINTPVNTPIHTPNTNSPANNAIMTAPTRPADNIDRTPRQGGGRAWDNSGQGEIRNERAVERMPDRPVVERPAERPRASYTPPERPQQMAPMPQPAPRVEARPAPAPVAMPVPMQAPAAAPAPRAERPKEKEETKAKQHGLSERER</sequence>
<gene>
    <name evidence="3" type="ORF">H8L32_24150</name>
</gene>
<organism evidence="3 4">
    <name type="scientific">Undibacterium hunanense</name>
    <dbReference type="NCBI Taxonomy" id="2762292"/>
    <lineage>
        <taxon>Bacteria</taxon>
        <taxon>Pseudomonadati</taxon>
        <taxon>Pseudomonadota</taxon>
        <taxon>Betaproteobacteria</taxon>
        <taxon>Burkholderiales</taxon>
        <taxon>Oxalobacteraceae</taxon>
        <taxon>Undibacterium</taxon>
    </lineage>
</organism>
<accession>A0ABR6ZY36</accession>
<protein>
    <recommendedName>
        <fullName evidence="5">FecR family protein</fullName>
    </recommendedName>
</protein>
<dbReference type="PANTHER" id="PTHR38731">
    <property type="entry name" value="LIPL45-RELATED LIPOPROTEIN-RELATED"/>
    <property type="match status" value="1"/>
</dbReference>
<feature type="compositionally biased region" description="Polar residues" evidence="1">
    <location>
        <begin position="518"/>
        <end position="549"/>
    </location>
</feature>
<feature type="region of interest" description="Disordered" evidence="1">
    <location>
        <begin position="568"/>
        <end position="611"/>
    </location>
</feature>
<keyword evidence="4" id="KW-1185">Reference proteome</keyword>
<evidence type="ECO:0000256" key="2">
    <source>
        <dbReference type="SAM" id="SignalP"/>
    </source>
</evidence>
<feature type="compositionally biased region" description="Low complexity" evidence="1">
    <location>
        <begin position="731"/>
        <end position="743"/>
    </location>
</feature>
<feature type="region of interest" description="Disordered" evidence="1">
    <location>
        <begin position="629"/>
        <end position="766"/>
    </location>
</feature>
<reference evidence="3 4" key="1">
    <citation type="submission" date="2020-08" db="EMBL/GenBank/DDBJ databases">
        <title>Novel species isolated from subtropical streams in China.</title>
        <authorList>
            <person name="Lu H."/>
        </authorList>
    </citation>
    <scope>NUCLEOTIDE SEQUENCE [LARGE SCALE GENOMIC DNA]</scope>
    <source>
        <strain evidence="3 4">CY18W</strain>
    </source>
</reference>
<dbReference type="Pfam" id="PF20245">
    <property type="entry name" value="DUF6600"/>
    <property type="match status" value="1"/>
</dbReference>
<comment type="caution">
    <text evidence="3">The sequence shown here is derived from an EMBL/GenBank/DDBJ whole genome shotgun (WGS) entry which is preliminary data.</text>
</comment>
<proteinExistence type="predicted"/>
<keyword evidence="2" id="KW-0732">Signal</keyword>